<dbReference type="Gene3D" id="1.10.287.470">
    <property type="entry name" value="Helix hairpin bin"/>
    <property type="match status" value="1"/>
</dbReference>
<dbReference type="GO" id="GO:0030313">
    <property type="term" value="C:cell envelope"/>
    <property type="evidence" value="ECO:0007669"/>
    <property type="project" value="UniProtKB-SubCell"/>
</dbReference>
<dbReference type="PANTHER" id="PTHR32347">
    <property type="entry name" value="EFFLUX SYSTEM COMPONENT YKNX-RELATED"/>
    <property type="match status" value="1"/>
</dbReference>
<keyword evidence="4" id="KW-1133">Transmembrane helix</keyword>
<dbReference type="InterPro" id="IPR050465">
    <property type="entry name" value="UPF0194_transport"/>
</dbReference>
<keyword evidence="4" id="KW-0472">Membrane</keyword>
<feature type="transmembrane region" description="Helical" evidence="4">
    <location>
        <begin position="12"/>
        <end position="34"/>
    </location>
</feature>
<dbReference type="AlphaFoldDB" id="C5BK33"/>
<dbReference type="Gene3D" id="2.40.30.170">
    <property type="match status" value="1"/>
</dbReference>
<evidence type="ECO:0000256" key="4">
    <source>
        <dbReference type="SAM" id="Phobius"/>
    </source>
</evidence>
<dbReference type="STRING" id="377629.TERTU_2277"/>
<dbReference type="RefSeq" id="WP_015819663.1">
    <property type="nucleotide sequence ID" value="NC_012997.1"/>
</dbReference>
<dbReference type="Proteomes" id="UP000009080">
    <property type="component" value="Chromosome"/>
</dbReference>
<dbReference type="EMBL" id="CP001614">
    <property type="protein sequence ID" value="ACR13549.1"/>
    <property type="molecule type" value="Genomic_DNA"/>
</dbReference>
<dbReference type="Gene3D" id="2.40.420.20">
    <property type="match status" value="1"/>
</dbReference>
<keyword evidence="2 3" id="KW-0175">Coiled coil</keyword>
<keyword evidence="6" id="KW-1185">Reference proteome</keyword>
<evidence type="ECO:0000256" key="1">
    <source>
        <dbReference type="ARBA" id="ARBA00004196"/>
    </source>
</evidence>
<keyword evidence="4" id="KW-0812">Transmembrane</keyword>
<sequence>MDKQIERKQSWVLKYKWVVLGAVLLIVILFGYSFSDIGNLRVASEDIRTGVVKKGAFTVQVLGNGTVVPNDIDLVIPRTVGDVVEVHVKSGDYVTPGQLLFTLTNEELKVELSAQSLELAESNATLASRSFELDEQLTKLEFEEVRLESEFRIVDEKYQALRKLMNLDVPPISALDYSQAKIRAEQFRKQWKLAVQQVENFKQKRDAQLEQYRVNVTVAEKRLENIRQKVDSLSLKAKKEGVIQEVEIKPGQRLNLGQVLGKIVSSNDIFVRLKVPAIKSDKLEVNQNAVIESNGRKIQGKVIRIDPNVVGASLSVDIALEQEAPFLKTNMYVSGEIKVFNIEETLFVEKMSSLVENSSTKIYVFGESKKFAYLKEVQFGEISNRYVQIKAGLEEGQEIILTDLDDARGAEKIIIE</sequence>
<accession>C5BK33</accession>
<dbReference type="Gene3D" id="2.40.50.100">
    <property type="match status" value="1"/>
</dbReference>
<evidence type="ECO:0000313" key="5">
    <source>
        <dbReference type="EMBL" id="ACR13549.1"/>
    </source>
</evidence>
<comment type="subcellular location">
    <subcellularLocation>
        <location evidence="1">Cell envelope</location>
    </subcellularLocation>
</comment>
<dbReference type="eggNOG" id="COG0845">
    <property type="taxonomic scope" value="Bacteria"/>
</dbReference>
<proteinExistence type="predicted"/>
<gene>
    <name evidence="5" type="ordered locus">TERTU_2277</name>
</gene>
<evidence type="ECO:0000256" key="3">
    <source>
        <dbReference type="SAM" id="Coils"/>
    </source>
</evidence>
<dbReference type="OrthoDB" id="9806939at2"/>
<reference evidence="5 6" key="1">
    <citation type="journal article" date="2009" name="PLoS ONE">
        <title>The complete genome of Teredinibacter turnerae T7901: an intracellular endosymbiont of marine wood-boring bivalves (shipworms).</title>
        <authorList>
            <person name="Yang J.C."/>
            <person name="Madupu R."/>
            <person name="Durkin A.S."/>
            <person name="Ekborg N.A."/>
            <person name="Pedamallu C.S."/>
            <person name="Hostetler J.B."/>
            <person name="Radune D."/>
            <person name="Toms B.S."/>
            <person name="Henrissat B."/>
            <person name="Coutinho P.M."/>
            <person name="Schwarz S."/>
            <person name="Field L."/>
            <person name="Trindade-Silva A.E."/>
            <person name="Soares C.A.G."/>
            <person name="Elshahawi S."/>
            <person name="Hanora A."/>
            <person name="Schmidt E.W."/>
            <person name="Haygood M.G."/>
            <person name="Posfai J."/>
            <person name="Benner J."/>
            <person name="Madinger C."/>
            <person name="Nove J."/>
            <person name="Anton B."/>
            <person name="Chaudhary K."/>
            <person name="Foster J."/>
            <person name="Holman A."/>
            <person name="Kumar S."/>
            <person name="Lessard P.A."/>
            <person name="Luyten Y.A."/>
            <person name="Slatko B."/>
            <person name="Wood N."/>
            <person name="Wu B."/>
            <person name="Teplitski M."/>
            <person name="Mougous J.D."/>
            <person name="Ward N."/>
            <person name="Eisen J.A."/>
            <person name="Badger J.H."/>
            <person name="Distel D.L."/>
        </authorList>
    </citation>
    <scope>NUCLEOTIDE SEQUENCE [LARGE SCALE GENOMIC DNA]</scope>
    <source>
        <strain evidence="6">ATCC 39867 / T7901</strain>
    </source>
</reference>
<evidence type="ECO:0000313" key="6">
    <source>
        <dbReference type="Proteomes" id="UP000009080"/>
    </source>
</evidence>
<dbReference type="KEGG" id="ttu:TERTU_2277"/>
<organism evidence="5 6">
    <name type="scientific">Teredinibacter turnerae (strain ATCC 39867 / T7901)</name>
    <dbReference type="NCBI Taxonomy" id="377629"/>
    <lineage>
        <taxon>Bacteria</taxon>
        <taxon>Pseudomonadati</taxon>
        <taxon>Pseudomonadota</taxon>
        <taxon>Gammaproteobacteria</taxon>
        <taxon>Cellvibrionales</taxon>
        <taxon>Cellvibrionaceae</taxon>
        <taxon>Teredinibacter</taxon>
    </lineage>
</organism>
<name>C5BK33_TERTT</name>
<feature type="coiled-coil region" evidence="3">
    <location>
        <begin position="209"/>
        <end position="236"/>
    </location>
</feature>
<dbReference type="PANTHER" id="PTHR32347:SF23">
    <property type="entry name" value="BLL5650 PROTEIN"/>
    <property type="match status" value="1"/>
</dbReference>
<evidence type="ECO:0000256" key="2">
    <source>
        <dbReference type="ARBA" id="ARBA00023054"/>
    </source>
</evidence>
<protein>
    <submittedName>
        <fullName evidence="5">Efflux transporter, RND family, MFP subunit</fullName>
    </submittedName>
</protein>
<dbReference type="HOGENOM" id="CLU_018816_16_2_6"/>